<evidence type="ECO:0000313" key="2">
    <source>
        <dbReference type="EMBL" id="RDB27189.1"/>
    </source>
</evidence>
<dbReference type="EMBL" id="LUEZ02000017">
    <property type="protein sequence ID" value="RDB27189.1"/>
    <property type="molecule type" value="Genomic_DNA"/>
</dbReference>
<feature type="region of interest" description="Disordered" evidence="1">
    <location>
        <begin position="241"/>
        <end position="264"/>
    </location>
</feature>
<dbReference type="OrthoDB" id="2976199at2759"/>
<proteinExistence type="predicted"/>
<name>A0A369JXX4_HYPMA</name>
<reference evidence="2" key="1">
    <citation type="submission" date="2018-04" db="EMBL/GenBank/DDBJ databases">
        <title>Whole genome sequencing of Hypsizygus marmoreus.</title>
        <authorList>
            <person name="Choi I.-G."/>
            <person name="Min B."/>
            <person name="Kim J.-G."/>
            <person name="Kim S."/>
            <person name="Oh Y.-L."/>
            <person name="Kong W.-S."/>
            <person name="Park H."/>
            <person name="Jeong J."/>
            <person name="Song E.-S."/>
        </authorList>
    </citation>
    <scope>NUCLEOTIDE SEQUENCE [LARGE SCALE GENOMIC DNA]</scope>
    <source>
        <strain evidence="2">51987-8</strain>
    </source>
</reference>
<gene>
    <name evidence="2" type="ORF">Hypma_004412</name>
</gene>
<organism evidence="2 3">
    <name type="scientific">Hypsizygus marmoreus</name>
    <name type="common">White beech mushroom</name>
    <name type="synonym">Agaricus marmoreus</name>
    <dbReference type="NCBI Taxonomy" id="39966"/>
    <lineage>
        <taxon>Eukaryota</taxon>
        <taxon>Fungi</taxon>
        <taxon>Dikarya</taxon>
        <taxon>Basidiomycota</taxon>
        <taxon>Agaricomycotina</taxon>
        <taxon>Agaricomycetes</taxon>
        <taxon>Agaricomycetidae</taxon>
        <taxon>Agaricales</taxon>
        <taxon>Tricholomatineae</taxon>
        <taxon>Lyophyllaceae</taxon>
        <taxon>Hypsizygus</taxon>
    </lineage>
</organism>
<feature type="compositionally biased region" description="Low complexity" evidence="1">
    <location>
        <begin position="41"/>
        <end position="50"/>
    </location>
</feature>
<feature type="compositionally biased region" description="Basic residues" evidence="1">
    <location>
        <begin position="102"/>
        <end position="114"/>
    </location>
</feature>
<feature type="region of interest" description="Disordered" evidence="1">
    <location>
        <begin position="91"/>
        <end position="118"/>
    </location>
</feature>
<comment type="caution">
    <text evidence="2">The sequence shown here is derived from an EMBL/GenBank/DDBJ whole genome shotgun (WGS) entry which is preliminary data.</text>
</comment>
<feature type="region of interest" description="Disordered" evidence="1">
    <location>
        <begin position="35"/>
        <end position="70"/>
    </location>
</feature>
<dbReference type="InParanoid" id="A0A369JXX4"/>
<keyword evidence="3" id="KW-1185">Reference proteome</keyword>
<dbReference type="AlphaFoldDB" id="A0A369JXX4"/>
<evidence type="ECO:0000256" key="1">
    <source>
        <dbReference type="SAM" id="MobiDB-lite"/>
    </source>
</evidence>
<dbReference type="Proteomes" id="UP000076154">
    <property type="component" value="Unassembled WGS sequence"/>
</dbReference>
<feature type="compositionally biased region" description="Low complexity" evidence="1">
    <location>
        <begin position="91"/>
        <end position="101"/>
    </location>
</feature>
<accession>A0A369JXX4</accession>
<protein>
    <submittedName>
        <fullName evidence="2">Uncharacterized protein</fullName>
    </submittedName>
</protein>
<evidence type="ECO:0000313" key="3">
    <source>
        <dbReference type="Proteomes" id="UP000076154"/>
    </source>
</evidence>
<sequence length="264" mass="29117">MTEYDFSPEAYNRHLASQHRVSNWVSHTEDHRPAFGNAFKVLPPGASASAPPTPPLPDPVLPGHSVSARHLPTDPRVLQHQQQPQYYYPHLQTESQPQSRSSSRHRTHRSKKKQSSSAYIVAVPPATNAPAYVYAPSGWVPSAGLVILPSKGSKTSIVYSPPGTQYAYPPPPPQLQHAYTSPTNTYPYTSPPNSTLTSPQSFAYPGPYAFPQPVTFPQPQPPAQMYSAPLGQAMYQPVIPIMESGKKSKKRDKGLKKSKSEVWR</sequence>
<feature type="compositionally biased region" description="Basic residues" evidence="1">
    <location>
        <begin position="247"/>
        <end position="257"/>
    </location>
</feature>
<feature type="compositionally biased region" description="Pro residues" evidence="1">
    <location>
        <begin position="51"/>
        <end position="60"/>
    </location>
</feature>